<reference evidence="1 2" key="1">
    <citation type="submission" date="2024-04" db="EMBL/GenBank/DDBJ databases">
        <authorList>
            <person name="Waldvogel A.-M."/>
            <person name="Schoenle A."/>
        </authorList>
    </citation>
    <scope>NUCLEOTIDE SEQUENCE [LARGE SCALE GENOMIC DNA]</scope>
</reference>
<evidence type="ECO:0000313" key="2">
    <source>
        <dbReference type="Proteomes" id="UP001497482"/>
    </source>
</evidence>
<dbReference type="AlphaFoldDB" id="A0AAV2LA11"/>
<evidence type="ECO:0000313" key="1">
    <source>
        <dbReference type="EMBL" id="CAL1597923.1"/>
    </source>
</evidence>
<sequence length="82" mass="8338">MGCGCCCWCVLCDGGVVGGWIVSWGLAWVCVLRVGCMVGGMGTVVVVVWGCGGDEGVCGGYVWCLEWVGCVELLGLVGVCVG</sequence>
<proteinExistence type="predicted"/>
<dbReference type="EMBL" id="OZ035844">
    <property type="protein sequence ID" value="CAL1597923.1"/>
    <property type="molecule type" value="Genomic_DNA"/>
</dbReference>
<name>A0AAV2LA11_KNICA</name>
<dbReference type="Proteomes" id="UP001497482">
    <property type="component" value="Chromosome 22"/>
</dbReference>
<accession>A0AAV2LA11</accession>
<organism evidence="1 2">
    <name type="scientific">Knipowitschia caucasica</name>
    <name type="common">Caucasian dwarf goby</name>
    <name type="synonym">Pomatoschistus caucasicus</name>
    <dbReference type="NCBI Taxonomy" id="637954"/>
    <lineage>
        <taxon>Eukaryota</taxon>
        <taxon>Metazoa</taxon>
        <taxon>Chordata</taxon>
        <taxon>Craniata</taxon>
        <taxon>Vertebrata</taxon>
        <taxon>Euteleostomi</taxon>
        <taxon>Actinopterygii</taxon>
        <taxon>Neopterygii</taxon>
        <taxon>Teleostei</taxon>
        <taxon>Neoteleostei</taxon>
        <taxon>Acanthomorphata</taxon>
        <taxon>Gobiaria</taxon>
        <taxon>Gobiiformes</taxon>
        <taxon>Gobioidei</taxon>
        <taxon>Gobiidae</taxon>
        <taxon>Gobiinae</taxon>
        <taxon>Knipowitschia</taxon>
    </lineage>
</organism>
<keyword evidence="2" id="KW-1185">Reference proteome</keyword>
<protein>
    <submittedName>
        <fullName evidence="1">Uncharacterized protein</fullName>
    </submittedName>
</protein>
<gene>
    <name evidence="1" type="ORF">KC01_LOCUS26396</name>
</gene>